<dbReference type="HOGENOM" id="CLU_024804_0_1_1"/>
<dbReference type="EMBL" id="DS547092">
    <property type="protein sequence ID" value="EDR14435.1"/>
    <property type="molecule type" value="Genomic_DNA"/>
</dbReference>
<dbReference type="Proteomes" id="UP000001194">
    <property type="component" value="Unassembled WGS sequence"/>
</dbReference>
<keyword evidence="2" id="KW-1185">Reference proteome</keyword>
<gene>
    <name evidence="1" type="ORF">LACBIDRAFT_321501</name>
</gene>
<dbReference type="RefSeq" id="XP_001874994.1">
    <property type="nucleotide sequence ID" value="XM_001874959.1"/>
</dbReference>
<organism evidence="2">
    <name type="scientific">Laccaria bicolor (strain S238N-H82 / ATCC MYA-4686)</name>
    <name type="common">Bicoloured deceiver</name>
    <name type="synonym">Laccaria laccata var. bicolor</name>
    <dbReference type="NCBI Taxonomy" id="486041"/>
    <lineage>
        <taxon>Eukaryota</taxon>
        <taxon>Fungi</taxon>
        <taxon>Dikarya</taxon>
        <taxon>Basidiomycota</taxon>
        <taxon>Agaricomycotina</taxon>
        <taxon>Agaricomycetes</taxon>
        <taxon>Agaricomycetidae</taxon>
        <taxon>Agaricales</taxon>
        <taxon>Agaricineae</taxon>
        <taxon>Hydnangiaceae</taxon>
        <taxon>Laccaria</taxon>
    </lineage>
</organism>
<dbReference type="AlphaFoldDB" id="B0CT37"/>
<dbReference type="GeneID" id="6071101"/>
<name>B0CT37_LACBS</name>
<protein>
    <submittedName>
        <fullName evidence="1">Predicted protein</fullName>
    </submittedName>
</protein>
<dbReference type="SUPFAM" id="SSF50494">
    <property type="entry name" value="Trypsin-like serine proteases"/>
    <property type="match status" value="1"/>
</dbReference>
<evidence type="ECO:0000313" key="1">
    <source>
        <dbReference type="EMBL" id="EDR14435.1"/>
    </source>
</evidence>
<reference evidence="1 2" key="1">
    <citation type="journal article" date="2008" name="Nature">
        <title>The genome of Laccaria bicolor provides insights into mycorrhizal symbiosis.</title>
        <authorList>
            <person name="Martin F."/>
            <person name="Aerts A."/>
            <person name="Ahren D."/>
            <person name="Brun A."/>
            <person name="Danchin E.G.J."/>
            <person name="Duchaussoy F."/>
            <person name="Gibon J."/>
            <person name="Kohler A."/>
            <person name="Lindquist E."/>
            <person name="Pereda V."/>
            <person name="Salamov A."/>
            <person name="Shapiro H.J."/>
            <person name="Wuyts J."/>
            <person name="Blaudez D."/>
            <person name="Buee M."/>
            <person name="Brokstein P."/>
            <person name="Canbaeck B."/>
            <person name="Cohen D."/>
            <person name="Courty P.E."/>
            <person name="Coutinho P.M."/>
            <person name="Delaruelle C."/>
            <person name="Detter J.C."/>
            <person name="Deveau A."/>
            <person name="DiFazio S."/>
            <person name="Duplessis S."/>
            <person name="Fraissinet-Tachet L."/>
            <person name="Lucic E."/>
            <person name="Frey-Klett P."/>
            <person name="Fourrey C."/>
            <person name="Feussner I."/>
            <person name="Gay G."/>
            <person name="Grimwood J."/>
            <person name="Hoegger P.J."/>
            <person name="Jain P."/>
            <person name="Kilaru S."/>
            <person name="Labbe J."/>
            <person name="Lin Y.C."/>
            <person name="Legue V."/>
            <person name="Le Tacon F."/>
            <person name="Marmeisse R."/>
            <person name="Melayah D."/>
            <person name="Montanini B."/>
            <person name="Muratet M."/>
            <person name="Nehls U."/>
            <person name="Niculita-Hirzel H."/>
            <person name="Oudot-Le Secq M.P."/>
            <person name="Peter M."/>
            <person name="Quesneville H."/>
            <person name="Rajashekar B."/>
            <person name="Reich M."/>
            <person name="Rouhier N."/>
            <person name="Schmutz J."/>
            <person name="Yin T."/>
            <person name="Chalot M."/>
            <person name="Henrissat B."/>
            <person name="Kuees U."/>
            <person name="Lucas S."/>
            <person name="Van de Peer Y."/>
            <person name="Podila G.K."/>
            <person name="Polle A."/>
            <person name="Pukkila P.J."/>
            <person name="Richardson P.M."/>
            <person name="Rouze P."/>
            <person name="Sanders I.R."/>
            <person name="Stajich J.E."/>
            <person name="Tunlid A."/>
            <person name="Tuskan G."/>
            <person name="Grigoriev I.V."/>
        </authorList>
    </citation>
    <scope>NUCLEOTIDE SEQUENCE [LARGE SCALE GENOMIC DNA]</scope>
    <source>
        <strain evidence="2">S238N-H82 / ATCC MYA-4686</strain>
    </source>
</reference>
<sequence length="611" mass="66761">MELTSEPPGLSAVVTDRPFLDPPLIIDGVPQSFLELGDPVFDVYTKLDSPISLTDFLESDTFVSSKSDKVDRTRLTDNYPNAYSDTYGLRSGRGFIFKTGPAWPKGQVPYGRPLPHELRPVNAHPITPVWDDILTRIETCLQEDKLPFTAVMPLAFATVGDGEPFCPLVVVIGVEPTKVAFKDAKTVAESVRLILVEVGFDDVDVAIWEFETFLSGLNLPALDPVLHGNLTKFHHPFVSTLGIPVAPLKQPKCEGTLGLFLTRGDGTELLALTAAHVACPPSTFSDNKGVSLKAAKRCWEEIIVLGDDAYARAITDIQCEVRNFKNSIPAGQMSIPSLQTRLDNGEADADGRIRTAIRTAQRQETICKQSIRKLHKLYSWVTLKMPIPSNHCIGRVVFADPIGTSSNGPDAFTLDWALIAIRKDTFGANFIGNTMFVGMRTEDKLEEQTFLDLMFPHPNDHQGYEYPEWGLLHISGVVPMDEIRYPKQLNEMGEPAMAVIKNGRSTDTTVGYVSSLKSLVRYSCKDTDLQFTSRDLTVVPYGGDPLGSAGFSGEGDSGSVIVERSGRVVGLLTAGGGRSGATDSTDVSFATAYCELEKRIKGVFPGIRLLD</sequence>
<proteinExistence type="predicted"/>
<dbReference type="OrthoDB" id="5424209at2759"/>
<evidence type="ECO:0000313" key="2">
    <source>
        <dbReference type="Proteomes" id="UP000001194"/>
    </source>
</evidence>
<dbReference type="KEGG" id="lbc:LACBIDRAFT_321501"/>
<accession>B0CT37</accession>
<dbReference type="InterPro" id="IPR009003">
    <property type="entry name" value="Peptidase_S1_PA"/>
</dbReference>
<dbReference type="InParanoid" id="B0CT37"/>